<feature type="signal peptide" evidence="1">
    <location>
        <begin position="1"/>
        <end position="37"/>
    </location>
</feature>
<sequence>MGRTTYESGISWEGHRHLKPLLCRALALCLLTKLGWLAGPFPCPQLGAMVMVSCRRVTAGARIVGRGFAAPWYLARHRAQQYPYIDKLRTT</sequence>
<dbReference type="AlphaFoldDB" id="A0A4Q9N7V8"/>
<evidence type="ECO:0000256" key="1">
    <source>
        <dbReference type="SAM" id="SignalP"/>
    </source>
</evidence>
<evidence type="ECO:0000313" key="2">
    <source>
        <dbReference type="EMBL" id="TBU35006.1"/>
    </source>
</evidence>
<name>A0A4Q9N7V8_9APHY</name>
<feature type="chain" id="PRO_5020996707" evidence="1">
    <location>
        <begin position="38"/>
        <end position="91"/>
    </location>
</feature>
<keyword evidence="1" id="KW-0732">Signal</keyword>
<proteinExistence type="predicted"/>
<gene>
    <name evidence="2" type="ORF">BD311DRAFT_199906</name>
</gene>
<protein>
    <submittedName>
        <fullName evidence="2">Uncharacterized protein</fullName>
    </submittedName>
</protein>
<accession>A0A4Q9N7V8</accession>
<dbReference type="Proteomes" id="UP000292957">
    <property type="component" value="Unassembled WGS sequence"/>
</dbReference>
<organism evidence="2">
    <name type="scientific">Dichomitus squalens</name>
    <dbReference type="NCBI Taxonomy" id="114155"/>
    <lineage>
        <taxon>Eukaryota</taxon>
        <taxon>Fungi</taxon>
        <taxon>Dikarya</taxon>
        <taxon>Basidiomycota</taxon>
        <taxon>Agaricomycotina</taxon>
        <taxon>Agaricomycetes</taxon>
        <taxon>Polyporales</taxon>
        <taxon>Polyporaceae</taxon>
        <taxon>Dichomitus</taxon>
    </lineage>
</organism>
<dbReference type="EMBL" id="ML143387">
    <property type="protein sequence ID" value="TBU35006.1"/>
    <property type="molecule type" value="Genomic_DNA"/>
</dbReference>
<reference evidence="2" key="1">
    <citation type="submission" date="2019-01" db="EMBL/GenBank/DDBJ databases">
        <title>Draft genome sequences of three monokaryotic isolates of the white-rot basidiomycete fungus Dichomitus squalens.</title>
        <authorList>
            <consortium name="DOE Joint Genome Institute"/>
            <person name="Lopez S.C."/>
            <person name="Andreopoulos B."/>
            <person name="Pangilinan J."/>
            <person name="Lipzen A."/>
            <person name="Riley R."/>
            <person name="Ahrendt S."/>
            <person name="Ng V."/>
            <person name="Barry K."/>
            <person name="Daum C."/>
            <person name="Grigoriev I.V."/>
            <person name="Hilden K.S."/>
            <person name="Makela M.R."/>
            <person name="de Vries R.P."/>
        </authorList>
    </citation>
    <scope>NUCLEOTIDE SEQUENCE [LARGE SCALE GENOMIC DNA]</scope>
    <source>
        <strain evidence="2">OM18370.1</strain>
    </source>
</reference>